<feature type="region of interest" description="Disordered" evidence="1">
    <location>
        <begin position="167"/>
        <end position="190"/>
    </location>
</feature>
<name>A0A8H7DGE8_9AGAR</name>
<dbReference type="AlphaFoldDB" id="A0A8H7DGE8"/>
<reference evidence="3" key="1">
    <citation type="submission" date="2020-05" db="EMBL/GenBank/DDBJ databases">
        <title>Mycena genomes resolve the evolution of fungal bioluminescence.</title>
        <authorList>
            <person name="Tsai I.J."/>
        </authorList>
    </citation>
    <scope>NUCLEOTIDE SEQUENCE</scope>
    <source>
        <strain evidence="3">160909Yilan</strain>
    </source>
</reference>
<feature type="compositionally biased region" description="Low complexity" evidence="1">
    <location>
        <begin position="167"/>
        <end position="178"/>
    </location>
</feature>
<evidence type="ECO:0000256" key="1">
    <source>
        <dbReference type="SAM" id="MobiDB-lite"/>
    </source>
</evidence>
<feature type="transmembrane region" description="Helical" evidence="2">
    <location>
        <begin position="64"/>
        <end position="88"/>
    </location>
</feature>
<keyword evidence="2" id="KW-0812">Transmembrane</keyword>
<keyword evidence="4" id="KW-1185">Reference proteome</keyword>
<evidence type="ECO:0000256" key="2">
    <source>
        <dbReference type="SAM" id="Phobius"/>
    </source>
</evidence>
<keyword evidence="2" id="KW-1133">Transmembrane helix</keyword>
<evidence type="ECO:0000313" key="3">
    <source>
        <dbReference type="EMBL" id="KAF7374484.1"/>
    </source>
</evidence>
<comment type="caution">
    <text evidence="3">The sequence shown here is derived from an EMBL/GenBank/DDBJ whole genome shotgun (WGS) entry which is preliminary data.</text>
</comment>
<feature type="transmembrane region" description="Helical" evidence="2">
    <location>
        <begin position="141"/>
        <end position="163"/>
    </location>
</feature>
<proteinExistence type="predicted"/>
<keyword evidence="2" id="KW-0472">Membrane</keyword>
<dbReference type="Proteomes" id="UP000623467">
    <property type="component" value="Unassembled WGS sequence"/>
</dbReference>
<sequence length="285" mass="31921">MIGNCACVYLCTITNGFNPAYLENQYWPVPLYLFTTGVVALSVQMFLVIRYWKLTKNILVAPIIFLFVLVAAGGSFTCGVTIAMYPAFAQRDKVKIPATIWLVTEALAELAIALTLIWEFRKAGTAFKDTRRYLLNNESNVPVGIAYCLGRIYILTMLANLNIRQTGRTGSSRGTTSTMQRAQAARSDGTEDYGGIRAFHMSVWLIWDAHTSGELHRTALFHIDNVRPEYSGPFRPHADQMHALDGPNAEIEMTVKDSVSYSSKKKRDLFTDMARLTIVCDEHCN</sequence>
<evidence type="ECO:0000313" key="4">
    <source>
        <dbReference type="Proteomes" id="UP000623467"/>
    </source>
</evidence>
<gene>
    <name evidence="3" type="ORF">MSAN_00332700</name>
</gene>
<accession>A0A8H7DGE8</accession>
<protein>
    <submittedName>
        <fullName evidence="3">Uncharacterized protein</fullName>
    </submittedName>
</protein>
<feature type="transmembrane region" description="Helical" evidence="2">
    <location>
        <begin position="31"/>
        <end position="52"/>
    </location>
</feature>
<dbReference type="OrthoDB" id="3203775at2759"/>
<organism evidence="3 4">
    <name type="scientific">Mycena sanguinolenta</name>
    <dbReference type="NCBI Taxonomy" id="230812"/>
    <lineage>
        <taxon>Eukaryota</taxon>
        <taxon>Fungi</taxon>
        <taxon>Dikarya</taxon>
        <taxon>Basidiomycota</taxon>
        <taxon>Agaricomycotina</taxon>
        <taxon>Agaricomycetes</taxon>
        <taxon>Agaricomycetidae</taxon>
        <taxon>Agaricales</taxon>
        <taxon>Marasmiineae</taxon>
        <taxon>Mycenaceae</taxon>
        <taxon>Mycena</taxon>
    </lineage>
</organism>
<feature type="transmembrane region" description="Helical" evidence="2">
    <location>
        <begin position="100"/>
        <end position="120"/>
    </location>
</feature>
<dbReference type="EMBL" id="JACAZH010000002">
    <property type="protein sequence ID" value="KAF7374484.1"/>
    <property type="molecule type" value="Genomic_DNA"/>
</dbReference>